<evidence type="ECO:0000256" key="2">
    <source>
        <dbReference type="SAM" id="SignalP"/>
    </source>
</evidence>
<proteinExistence type="predicted"/>
<evidence type="ECO:0000313" key="3">
    <source>
        <dbReference type="EMBL" id="MFA0809725.1"/>
    </source>
</evidence>
<dbReference type="InterPro" id="IPR019734">
    <property type="entry name" value="TPR_rpt"/>
</dbReference>
<keyword evidence="2" id="KW-0732">Signal</keyword>
<reference evidence="3 4" key="1">
    <citation type="submission" date="2024-08" db="EMBL/GenBank/DDBJ databases">
        <authorList>
            <person name="Ishaq N."/>
        </authorList>
    </citation>
    <scope>NUCLEOTIDE SEQUENCE [LARGE SCALE GENOMIC DNA]</scope>
    <source>
        <strain evidence="3 4">DSM 18651</strain>
    </source>
</reference>
<dbReference type="PROSITE" id="PS50005">
    <property type="entry name" value="TPR"/>
    <property type="match status" value="1"/>
</dbReference>
<gene>
    <name evidence="3" type="ORF">ACCI49_02240</name>
</gene>
<dbReference type="Gene3D" id="1.25.40.10">
    <property type="entry name" value="Tetratricopeptide repeat domain"/>
    <property type="match status" value="1"/>
</dbReference>
<keyword evidence="1" id="KW-0802">TPR repeat</keyword>
<feature type="signal peptide" evidence="2">
    <location>
        <begin position="1"/>
        <end position="18"/>
    </location>
</feature>
<comment type="caution">
    <text evidence="3">The sequence shown here is derived from an EMBL/GenBank/DDBJ whole genome shotgun (WGS) entry which is preliminary data.</text>
</comment>
<dbReference type="InterPro" id="IPR011990">
    <property type="entry name" value="TPR-like_helical_dom_sf"/>
</dbReference>
<keyword evidence="4" id="KW-1185">Reference proteome</keyword>
<dbReference type="RefSeq" id="WP_371837338.1">
    <property type="nucleotide sequence ID" value="NZ_JBGMEK010000002.1"/>
</dbReference>
<name>A0ABV4NW63_9GAMM</name>
<dbReference type="SUPFAM" id="SSF48452">
    <property type="entry name" value="TPR-like"/>
    <property type="match status" value="1"/>
</dbReference>
<dbReference type="SMART" id="SM00028">
    <property type="entry name" value="TPR"/>
    <property type="match status" value="2"/>
</dbReference>
<feature type="repeat" description="TPR" evidence="1">
    <location>
        <begin position="74"/>
        <end position="107"/>
    </location>
</feature>
<protein>
    <submittedName>
        <fullName evidence="3">Tetratricopeptide repeat protein</fullName>
    </submittedName>
</protein>
<dbReference type="EMBL" id="JBGMEK010000002">
    <property type="protein sequence ID" value="MFA0809725.1"/>
    <property type="molecule type" value="Genomic_DNA"/>
</dbReference>
<feature type="chain" id="PRO_5046948023" evidence="2">
    <location>
        <begin position="19"/>
        <end position="140"/>
    </location>
</feature>
<sequence length="140" mass="16484">MKVFILFLAVFLFLPAQAAEQSYHKRIKAIEYTRLAERSNEQLLMLANHYYRTRKLERCHQQLELLLDRDAENVEGWLLMGNLWRAWGQWQQALEAYDLAVAVDPGRAEIHLRRGQALEQLGQQDKADQAYAQYRAQSKH</sequence>
<dbReference type="Proteomes" id="UP001569428">
    <property type="component" value="Unassembled WGS sequence"/>
</dbReference>
<evidence type="ECO:0000256" key="1">
    <source>
        <dbReference type="PROSITE-ProRule" id="PRU00339"/>
    </source>
</evidence>
<accession>A0ABV4NW63</accession>
<evidence type="ECO:0000313" key="4">
    <source>
        <dbReference type="Proteomes" id="UP001569428"/>
    </source>
</evidence>
<dbReference type="Pfam" id="PF13414">
    <property type="entry name" value="TPR_11"/>
    <property type="match status" value="1"/>
</dbReference>
<organism evidence="3 4">
    <name type="scientific">Microbulbifer epialgicus</name>
    <dbReference type="NCBI Taxonomy" id="393907"/>
    <lineage>
        <taxon>Bacteria</taxon>
        <taxon>Pseudomonadati</taxon>
        <taxon>Pseudomonadota</taxon>
        <taxon>Gammaproteobacteria</taxon>
        <taxon>Cellvibrionales</taxon>
        <taxon>Microbulbiferaceae</taxon>
        <taxon>Microbulbifer</taxon>
    </lineage>
</organism>